<keyword evidence="3 5" id="KW-0106">Calcium</keyword>
<comment type="caution">
    <text evidence="8">The sequence shown here is derived from an EMBL/GenBank/DDBJ whole genome shotgun (WGS) entry which is preliminary data.</text>
</comment>
<dbReference type="GO" id="GO:0007043">
    <property type="term" value="P:cell-cell junction assembly"/>
    <property type="evidence" value="ECO:0007669"/>
    <property type="project" value="TreeGrafter"/>
</dbReference>
<keyword evidence="9" id="KW-1185">Reference proteome</keyword>
<dbReference type="GO" id="GO:0000902">
    <property type="term" value="P:cell morphogenesis"/>
    <property type="evidence" value="ECO:0007669"/>
    <property type="project" value="TreeGrafter"/>
</dbReference>
<dbReference type="GO" id="GO:0016339">
    <property type="term" value="P:calcium-dependent cell-cell adhesion via plasma membrane cell adhesion molecules"/>
    <property type="evidence" value="ECO:0007669"/>
    <property type="project" value="TreeGrafter"/>
</dbReference>
<evidence type="ECO:0000256" key="6">
    <source>
        <dbReference type="SAM" id="MobiDB-lite"/>
    </source>
</evidence>
<evidence type="ECO:0000313" key="8">
    <source>
        <dbReference type="EMBL" id="GLD62701.1"/>
    </source>
</evidence>
<dbReference type="AlphaFoldDB" id="A0AAD3RBX3"/>
<dbReference type="Gene3D" id="2.60.40.60">
    <property type="entry name" value="Cadherins"/>
    <property type="match status" value="3"/>
</dbReference>
<dbReference type="PANTHER" id="PTHR24027">
    <property type="entry name" value="CADHERIN-23"/>
    <property type="match status" value="1"/>
</dbReference>
<dbReference type="InterPro" id="IPR015919">
    <property type="entry name" value="Cadherin-like_sf"/>
</dbReference>
<keyword evidence="4" id="KW-0472">Membrane</keyword>
<protein>
    <submittedName>
        <fullName evidence="8">Protocadherin Fat 4-like protein</fullName>
    </submittedName>
</protein>
<dbReference type="InterPro" id="IPR002126">
    <property type="entry name" value="Cadherin-like_dom"/>
</dbReference>
<dbReference type="EMBL" id="BRZM01000054">
    <property type="protein sequence ID" value="GLD62701.1"/>
    <property type="molecule type" value="Genomic_DNA"/>
</dbReference>
<reference evidence="8" key="1">
    <citation type="submission" date="2022-08" db="EMBL/GenBank/DDBJ databases">
        <title>Genome sequencing of akame (Lates japonicus).</title>
        <authorList>
            <person name="Hashiguchi Y."/>
            <person name="Takahashi H."/>
        </authorList>
    </citation>
    <scope>NUCLEOTIDE SEQUENCE</scope>
    <source>
        <strain evidence="8">Kochi</strain>
    </source>
</reference>
<name>A0AAD3RBX3_LATJO</name>
<dbReference type="GO" id="GO:0005737">
    <property type="term" value="C:cytoplasm"/>
    <property type="evidence" value="ECO:0007669"/>
    <property type="project" value="TreeGrafter"/>
</dbReference>
<sequence>MMRQIHNRSGCRHVIQSPDSWLPSDNGCISSTGIHQNDGGLNERLVMGWEEGRGAFHPDLETLRMIEALSRPSISEIKEEGWPPCDFGIERYPNYTLVVEAADMQGEGLSGQAKVNLTVTDSNNNASAFPQSSVPVLQFPTTGDGLRRRKRDWVIPDLKVSRMIEDPIPKVSQFQAHAVAGGSGNAEEPMDIVVIVIDQNDNKPVFTQDTYLGEVPEASPKGYEVTTVKATDDDEPNLTTRMSTSDSEPDSQLSAVTCLSTTQSLSHQSQ</sequence>
<evidence type="ECO:0000256" key="1">
    <source>
        <dbReference type="ARBA" id="ARBA00004370"/>
    </source>
</evidence>
<dbReference type="GO" id="GO:0005912">
    <property type="term" value="C:adherens junction"/>
    <property type="evidence" value="ECO:0007669"/>
    <property type="project" value="TreeGrafter"/>
</dbReference>
<dbReference type="PRINTS" id="PR00205">
    <property type="entry name" value="CADHERIN"/>
</dbReference>
<dbReference type="InterPro" id="IPR039808">
    <property type="entry name" value="Cadherin"/>
</dbReference>
<dbReference type="InterPro" id="IPR020894">
    <property type="entry name" value="Cadherin_CS"/>
</dbReference>
<dbReference type="GO" id="GO:0016342">
    <property type="term" value="C:catenin complex"/>
    <property type="evidence" value="ECO:0007669"/>
    <property type="project" value="TreeGrafter"/>
</dbReference>
<dbReference type="PROSITE" id="PS00232">
    <property type="entry name" value="CADHERIN_1"/>
    <property type="match status" value="1"/>
</dbReference>
<dbReference type="GO" id="GO:0044331">
    <property type="term" value="P:cell-cell adhesion mediated by cadherin"/>
    <property type="evidence" value="ECO:0007669"/>
    <property type="project" value="TreeGrafter"/>
</dbReference>
<feature type="compositionally biased region" description="Low complexity" evidence="6">
    <location>
        <begin position="259"/>
        <end position="270"/>
    </location>
</feature>
<accession>A0AAD3RBX3</accession>
<organism evidence="8 9">
    <name type="scientific">Lates japonicus</name>
    <name type="common">Japanese lates</name>
    <dbReference type="NCBI Taxonomy" id="270547"/>
    <lineage>
        <taxon>Eukaryota</taxon>
        <taxon>Metazoa</taxon>
        <taxon>Chordata</taxon>
        <taxon>Craniata</taxon>
        <taxon>Vertebrata</taxon>
        <taxon>Euteleostomi</taxon>
        <taxon>Actinopterygii</taxon>
        <taxon>Neopterygii</taxon>
        <taxon>Teleostei</taxon>
        <taxon>Neoteleostei</taxon>
        <taxon>Acanthomorphata</taxon>
        <taxon>Carangaria</taxon>
        <taxon>Carangaria incertae sedis</taxon>
        <taxon>Centropomidae</taxon>
        <taxon>Lates</taxon>
    </lineage>
</organism>
<evidence type="ECO:0000313" key="9">
    <source>
        <dbReference type="Proteomes" id="UP001279410"/>
    </source>
</evidence>
<evidence type="ECO:0000256" key="4">
    <source>
        <dbReference type="ARBA" id="ARBA00023136"/>
    </source>
</evidence>
<evidence type="ECO:0000256" key="5">
    <source>
        <dbReference type="PROSITE-ProRule" id="PRU00043"/>
    </source>
</evidence>
<dbReference type="GO" id="GO:0005509">
    <property type="term" value="F:calcium ion binding"/>
    <property type="evidence" value="ECO:0007669"/>
    <property type="project" value="UniProtKB-UniRule"/>
</dbReference>
<proteinExistence type="predicted"/>
<dbReference type="GO" id="GO:0016477">
    <property type="term" value="P:cell migration"/>
    <property type="evidence" value="ECO:0007669"/>
    <property type="project" value="TreeGrafter"/>
</dbReference>
<feature type="region of interest" description="Disordered" evidence="6">
    <location>
        <begin position="228"/>
        <end position="270"/>
    </location>
</feature>
<evidence type="ECO:0000259" key="7">
    <source>
        <dbReference type="PROSITE" id="PS50268"/>
    </source>
</evidence>
<dbReference type="GO" id="GO:0034332">
    <property type="term" value="P:adherens junction organization"/>
    <property type="evidence" value="ECO:0007669"/>
    <property type="project" value="TreeGrafter"/>
</dbReference>
<dbReference type="GO" id="GO:0007156">
    <property type="term" value="P:homophilic cell adhesion via plasma membrane adhesion molecules"/>
    <property type="evidence" value="ECO:0007669"/>
    <property type="project" value="InterPro"/>
</dbReference>
<evidence type="ECO:0000256" key="2">
    <source>
        <dbReference type="ARBA" id="ARBA00022737"/>
    </source>
</evidence>
<dbReference type="PANTHER" id="PTHR24027:SF319">
    <property type="entry name" value="CADHERIN-1"/>
    <property type="match status" value="1"/>
</dbReference>
<gene>
    <name evidence="8" type="ORF">AKAME5_001439300</name>
</gene>
<feature type="compositionally biased region" description="Polar residues" evidence="6">
    <location>
        <begin position="237"/>
        <end position="258"/>
    </location>
</feature>
<feature type="domain" description="Cadherin" evidence="7">
    <location>
        <begin position="90"/>
        <end position="137"/>
    </location>
</feature>
<evidence type="ECO:0000256" key="3">
    <source>
        <dbReference type="ARBA" id="ARBA00022837"/>
    </source>
</evidence>
<comment type="subcellular location">
    <subcellularLocation>
        <location evidence="1">Membrane</location>
    </subcellularLocation>
</comment>
<keyword evidence="2" id="KW-0677">Repeat</keyword>
<dbReference type="GO" id="GO:0008013">
    <property type="term" value="F:beta-catenin binding"/>
    <property type="evidence" value="ECO:0007669"/>
    <property type="project" value="TreeGrafter"/>
</dbReference>
<dbReference type="CDD" id="cd11304">
    <property type="entry name" value="Cadherin_repeat"/>
    <property type="match status" value="2"/>
</dbReference>
<dbReference type="SUPFAM" id="SSF49313">
    <property type="entry name" value="Cadherin-like"/>
    <property type="match status" value="2"/>
</dbReference>
<dbReference type="PROSITE" id="PS50268">
    <property type="entry name" value="CADHERIN_2"/>
    <property type="match status" value="1"/>
</dbReference>
<dbReference type="Proteomes" id="UP001279410">
    <property type="component" value="Unassembled WGS sequence"/>
</dbReference>
<dbReference type="GO" id="GO:0045296">
    <property type="term" value="F:cadherin binding"/>
    <property type="evidence" value="ECO:0007669"/>
    <property type="project" value="TreeGrafter"/>
</dbReference>